<dbReference type="Proteomes" id="UP000005387">
    <property type="component" value="Unassembled WGS sequence"/>
</dbReference>
<proteinExistence type="predicted"/>
<organism evidence="1 2">
    <name type="scientific">Paenibacillus curdlanolyticus YK9</name>
    <dbReference type="NCBI Taxonomy" id="717606"/>
    <lineage>
        <taxon>Bacteria</taxon>
        <taxon>Bacillati</taxon>
        <taxon>Bacillota</taxon>
        <taxon>Bacilli</taxon>
        <taxon>Bacillales</taxon>
        <taxon>Paenibacillaceae</taxon>
        <taxon>Paenibacillus</taxon>
    </lineage>
</organism>
<sequence>MLLAWGNDKAAFSLQRMQWELPSRLRELVSLYKIQWGGCLLKPDLRDIHDICNTLHTQSIEWNDRIIASLSRFPTLFYVARIPVSVRSMRVGKASLHFEQFKQL</sequence>
<protein>
    <submittedName>
        <fullName evidence="1">Uncharacterized protein</fullName>
    </submittedName>
</protein>
<evidence type="ECO:0000313" key="1">
    <source>
        <dbReference type="EMBL" id="EFM12971.1"/>
    </source>
</evidence>
<name>E0I3V7_9BACL</name>
<dbReference type="AlphaFoldDB" id="E0I3V7"/>
<reference evidence="1 2" key="1">
    <citation type="submission" date="2010-07" db="EMBL/GenBank/DDBJ databases">
        <title>The draft genome of Paenibacillus curdlanolyticus YK9.</title>
        <authorList>
            <consortium name="US DOE Joint Genome Institute (JGI-PGF)"/>
            <person name="Lucas S."/>
            <person name="Copeland A."/>
            <person name="Lapidus A."/>
            <person name="Cheng J.-F."/>
            <person name="Bruce D."/>
            <person name="Goodwin L."/>
            <person name="Pitluck S."/>
            <person name="Land M.L."/>
            <person name="Hauser L."/>
            <person name="Chang Y.-J."/>
            <person name="Jeffries C."/>
            <person name="Anderson I.J."/>
            <person name="Johnson E."/>
            <person name="Loganathan U."/>
            <person name="Mulhopadhyay B."/>
            <person name="Kyrpides N."/>
            <person name="Woyke T.J."/>
        </authorList>
    </citation>
    <scope>NUCLEOTIDE SEQUENCE [LARGE SCALE GENOMIC DNA]</scope>
    <source>
        <strain evidence="1 2">YK9</strain>
    </source>
</reference>
<accession>E0I3V7</accession>
<keyword evidence="2" id="KW-1185">Reference proteome</keyword>
<dbReference type="EMBL" id="AEDD01000001">
    <property type="protein sequence ID" value="EFM12971.1"/>
    <property type="molecule type" value="Genomic_DNA"/>
</dbReference>
<gene>
    <name evidence="1" type="ORF">PaecuDRAFT_0482</name>
</gene>
<evidence type="ECO:0000313" key="2">
    <source>
        <dbReference type="Proteomes" id="UP000005387"/>
    </source>
</evidence>